<dbReference type="Proteomes" id="UP000008076">
    <property type="component" value="Unassembled WGS sequence"/>
</dbReference>
<dbReference type="AlphaFoldDB" id="B0EQV4"/>
<organism evidence="2">
    <name type="scientific">Entamoeba dispar (strain ATCC PRA-260 / SAW760)</name>
    <dbReference type="NCBI Taxonomy" id="370354"/>
    <lineage>
        <taxon>Eukaryota</taxon>
        <taxon>Amoebozoa</taxon>
        <taxon>Evosea</taxon>
        <taxon>Archamoebae</taxon>
        <taxon>Mastigamoebida</taxon>
        <taxon>Entamoebidae</taxon>
        <taxon>Entamoeba</taxon>
    </lineage>
</organism>
<dbReference type="EMBL" id="DS550418">
    <property type="protein sequence ID" value="EDR23096.1"/>
    <property type="molecule type" value="Genomic_DNA"/>
</dbReference>
<name>B0EQV4_ENTDS</name>
<dbReference type="OrthoDB" id="10573853at2759"/>
<dbReference type="KEGG" id="edi:EDI_084460"/>
<dbReference type="RefSeq" id="XP_001740487.1">
    <property type="nucleotide sequence ID" value="XM_001740435.1"/>
</dbReference>
<gene>
    <name evidence="1" type="ORF">EDI_084460</name>
</gene>
<keyword evidence="2" id="KW-1185">Reference proteome</keyword>
<protein>
    <submittedName>
        <fullName evidence="1">Uncharacterized protein</fullName>
    </submittedName>
</protein>
<proteinExistence type="predicted"/>
<reference evidence="2" key="1">
    <citation type="submission" date="2007-12" db="EMBL/GenBank/DDBJ databases">
        <title>Annotation of Entamoeba dispar SAW760.</title>
        <authorList>
            <person name="Lorenzi H."/>
            <person name="Inman J."/>
            <person name="Schobel S."/>
            <person name="Amedeo P."/>
            <person name="Caler E."/>
        </authorList>
    </citation>
    <scope>NUCLEOTIDE SEQUENCE [LARGE SCALE GENOMIC DNA]</scope>
    <source>
        <strain evidence="2">ATCC PRA-260 / SAW760</strain>
    </source>
</reference>
<dbReference type="VEuPathDB" id="AmoebaDB:EDI_084460"/>
<accession>B0EQV4</accession>
<sequence length="275" mass="31933">MLTIPNVGFSLDRVNIEFSNRDLDTTIKLIKEFQESVQSILIAPEEENNLNKLKLSQEGLELKDKKIKTSLKQNERFIFPNLIISFNISKLEFVLSSEFISQEGKIIESCRSLILNTESFSIELNEKELFFNITQTEIKYTNISKKKWTVEPLVEPFNITGNCLIPHFKINISPNNFLILNITPEFILTLNQLFEHWLKTIDTEYYKNKGISKIINRVGEQLILKTENESFIIEKDKSLEIPLINERNLTILIGTFDPISIFTSLKIEIINTFII</sequence>
<dbReference type="GeneID" id="5885663"/>
<evidence type="ECO:0000313" key="2">
    <source>
        <dbReference type="Proteomes" id="UP000008076"/>
    </source>
</evidence>
<evidence type="ECO:0000313" key="1">
    <source>
        <dbReference type="EMBL" id="EDR23096.1"/>
    </source>
</evidence>